<dbReference type="EMBL" id="LN649231">
    <property type="protein sequence ID" value="CEI70123.1"/>
    <property type="molecule type" value="Genomic_DNA"/>
</dbReference>
<sequence length="111" mass="12332">MIYGSIPEPKEVWSYRSYSCYVADAQRGLFASLPRLPRTLIDVLITHFSATGPFQADPPPTDDNHDRTVWPVANWTTLKRAWLSGFTTAASLLIASDNSGSDLDFQPTKTV</sequence>
<dbReference type="AlphaFoldDB" id="A0A2L2TNW3"/>
<evidence type="ECO:0000313" key="2">
    <source>
        <dbReference type="Proteomes" id="UP000245910"/>
    </source>
</evidence>
<protein>
    <submittedName>
        <fullName evidence="1">Uncharacterized protein</fullName>
    </submittedName>
</protein>
<name>A0A2L2TNW3_9HYPO</name>
<organism evidence="1 2">
    <name type="scientific">Fusarium venenatum</name>
    <dbReference type="NCBI Taxonomy" id="56646"/>
    <lineage>
        <taxon>Eukaryota</taxon>
        <taxon>Fungi</taxon>
        <taxon>Dikarya</taxon>
        <taxon>Ascomycota</taxon>
        <taxon>Pezizomycotina</taxon>
        <taxon>Sordariomycetes</taxon>
        <taxon>Hypocreomycetidae</taxon>
        <taxon>Hypocreales</taxon>
        <taxon>Nectriaceae</taxon>
        <taxon>Fusarium</taxon>
    </lineage>
</organism>
<accession>A0A2L2TNW3</accession>
<dbReference type="Proteomes" id="UP000245910">
    <property type="component" value="Chromosome III"/>
</dbReference>
<proteinExistence type="predicted"/>
<reference evidence="2" key="1">
    <citation type="submission" date="2014-10" db="EMBL/GenBank/DDBJ databases">
        <authorList>
            <person name="King R."/>
        </authorList>
    </citation>
    <scope>NUCLEOTIDE SEQUENCE [LARGE SCALE GENOMIC DNA]</scope>
    <source>
        <strain evidence="2">A3/5</strain>
    </source>
</reference>
<keyword evidence="2" id="KW-1185">Reference proteome</keyword>
<evidence type="ECO:0000313" key="1">
    <source>
        <dbReference type="EMBL" id="CEI70123.1"/>
    </source>
</evidence>